<dbReference type="AlphaFoldDB" id="A0A5S5DTW0"/>
<evidence type="ECO:0000313" key="8">
    <source>
        <dbReference type="Proteomes" id="UP000323136"/>
    </source>
</evidence>
<comment type="catalytic activity">
    <reaction evidence="1">
        <text>chorismate = isochorismate</text>
        <dbReference type="Rhea" id="RHEA:18985"/>
        <dbReference type="ChEBI" id="CHEBI:29748"/>
        <dbReference type="ChEBI" id="CHEBI:29780"/>
        <dbReference type="EC" id="5.4.4.2"/>
    </reaction>
</comment>
<keyword evidence="4" id="KW-0413">Isomerase</keyword>
<organism evidence="7 8">
    <name type="scientific">Tenacibaculum adriaticum</name>
    <dbReference type="NCBI Taxonomy" id="413713"/>
    <lineage>
        <taxon>Bacteria</taxon>
        <taxon>Pseudomonadati</taxon>
        <taxon>Bacteroidota</taxon>
        <taxon>Flavobacteriia</taxon>
        <taxon>Flavobacteriales</taxon>
        <taxon>Flavobacteriaceae</taxon>
        <taxon>Tenacibaculum</taxon>
    </lineage>
</organism>
<name>A0A5S5DTW0_9FLAO</name>
<dbReference type="PANTHER" id="PTHR42839">
    <property type="entry name" value="ISOCHORISMATE SYNTHASE ENTC"/>
    <property type="match status" value="1"/>
</dbReference>
<evidence type="ECO:0000256" key="5">
    <source>
        <dbReference type="ARBA" id="ARBA00041564"/>
    </source>
</evidence>
<dbReference type="Pfam" id="PF00425">
    <property type="entry name" value="Chorismate_bind"/>
    <property type="match status" value="1"/>
</dbReference>
<keyword evidence="8" id="KW-1185">Reference proteome</keyword>
<feature type="domain" description="Chorismate-utilising enzyme C-terminal" evidence="6">
    <location>
        <begin position="97"/>
        <end position="335"/>
    </location>
</feature>
<proteinExistence type="inferred from homology"/>
<dbReference type="EMBL" id="VNIA01000003">
    <property type="protein sequence ID" value="TYP98292.1"/>
    <property type="molecule type" value="Genomic_DNA"/>
</dbReference>
<evidence type="ECO:0000256" key="1">
    <source>
        <dbReference type="ARBA" id="ARBA00000799"/>
    </source>
</evidence>
<accession>A0A5S5DTW0</accession>
<comment type="caution">
    <text evidence="7">The sequence shown here is derived from an EMBL/GenBank/DDBJ whole genome shotgun (WGS) entry which is preliminary data.</text>
</comment>
<dbReference type="SUPFAM" id="SSF56322">
    <property type="entry name" value="ADC synthase"/>
    <property type="match status" value="1"/>
</dbReference>
<dbReference type="NCBIfam" id="TIGR00543">
    <property type="entry name" value="isochor_syn"/>
    <property type="match status" value="1"/>
</dbReference>
<gene>
    <name evidence="7" type="ORF">C7447_103465</name>
</gene>
<evidence type="ECO:0000256" key="2">
    <source>
        <dbReference type="ARBA" id="ARBA00005297"/>
    </source>
</evidence>
<dbReference type="EC" id="5.4.4.2" evidence="3"/>
<dbReference type="Gene3D" id="3.60.120.10">
    <property type="entry name" value="Anthranilate synthase"/>
    <property type="match status" value="1"/>
</dbReference>
<dbReference type="Proteomes" id="UP000323136">
    <property type="component" value="Unassembled WGS sequence"/>
</dbReference>
<evidence type="ECO:0000256" key="3">
    <source>
        <dbReference type="ARBA" id="ARBA00012824"/>
    </source>
</evidence>
<reference evidence="7 8" key="1">
    <citation type="submission" date="2019-07" db="EMBL/GenBank/DDBJ databases">
        <title>Genomic Encyclopedia of Type Strains, Phase IV (KMG-IV): sequencing the most valuable type-strain genomes for metagenomic binning, comparative biology and taxonomic classification.</title>
        <authorList>
            <person name="Goeker M."/>
        </authorList>
    </citation>
    <scope>NUCLEOTIDE SEQUENCE [LARGE SCALE GENOMIC DNA]</scope>
    <source>
        <strain evidence="7 8">DSM 18961</strain>
    </source>
</reference>
<sequence length="343" mass="39243">MKIFKRIKTSVEEKLPCVAYRKPNEMVISAFFQKDNKLHTTENYVESGFVFAPFNDEDSSILIPTDFSEFIKEEINFEINLKQKKIFPSDEVSRDFHIKLVKKGVAAIKDNQFVKVVLSRKEVVDLENFDAIKTFQKLLKTYNNAFVYMWFHPKVGLWLGATPETLVKINEQFFETMSLAGTQEYKGDENVTWQPKEIDEQQVVTDYVLEKLKPICKSVSASEVETVKAGNLLHLKTGISGRFEGNPSKLITMLHPTPAVCGFPKEIAKTFIIENEGYNRGFYTGFLGELNLFNSQLFVNLRCMEIKNNSANIYVGGGITKESNPQKEWEETVVKAQTMKIVL</sequence>
<protein>
    <recommendedName>
        <fullName evidence="3">isochorismate synthase</fullName>
        <ecNumber evidence="3">5.4.4.2</ecNumber>
    </recommendedName>
    <alternativeName>
        <fullName evidence="5">Isochorismate mutase</fullName>
    </alternativeName>
</protein>
<dbReference type="InterPro" id="IPR005801">
    <property type="entry name" value="ADC_synthase"/>
</dbReference>
<evidence type="ECO:0000256" key="4">
    <source>
        <dbReference type="ARBA" id="ARBA00023235"/>
    </source>
</evidence>
<dbReference type="PANTHER" id="PTHR42839:SF2">
    <property type="entry name" value="ISOCHORISMATE SYNTHASE ENTC"/>
    <property type="match status" value="1"/>
</dbReference>
<dbReference type="InterPro" id="IPR015890">
    <property type="entry name" value="Chorismate_C"/>
</dbReference>
<evidence type="ECO:0000313" key="7">
    <source>
        <dbReference type="EMBL" id="TYP98292.1"/>
    </source>
</evidence>
<dbReference type="InterPro" id="IPR004561">
    <property type="entry name" value="IsoChor_synthase"/>
</dbReference>
<dbReference type="RefSeq" id="WP_246143065.1">
    <property type="nucleotide sequence ID" value="NZ_VNIA01000003.1"/>
</dbReference>
<comment type="similarity">
    <text evidence="2">Belongs to the isochorismate synthase family.</text>
</comment>
<dbReference type="GO" id="GO:0008909">
    <property type="term" value="F:isochorismate synthase activity"/>
    <property type="evidence" value="ECO:0007669"/>
    <property type="project" value="UniProtKB-EC"/>
</dbReference>
<evidence type="ECO:0000259" key="6">
    <source>
        <dbReference type="Pfam" id="PF00425"/>
    </source>
</evidence>